<evidence type="ECO:0000256" key="4">
    <source>
        <dbReference type="ARBA" id="ARBA00023136"/>
    </source>
</evidence>
<keyword evidence="3 6" id="KW-1133">Transmembrane helix</keyword>
<evidence type="ECO:0000256" key="3">
    <source>
        <dbReference type="ARBA" id="ARBA00022989"/>
    </source>
</evidence>
<proteinExistence type="inferred from homology"/>
<dbReference type="PANTHER" id="PTHR33048">
    <property type="entry name" value="PTH11-LIKE INTEGRAL MEMBRANE PROTEIN (AFU_ORTHOLOGUE AFUA_5G11245)"/>
    <property type="match status" value="1"/>
</dbReference>
<dbReference type="InterPro" id="IPR049326">
    <property type="entry name" value="Rhodopsin_dom_fungi"/>
</dbReference>
<keyword evidence="4 6" id="KW-0472">Membrane</keyword>
<accession>A0A2P7YDC4</accession>
<feature type="transmembrane region" description="Helical" evidence="6">
    <location>
        <begin position="184"/>
        <end position="211"/>
    </location>
</feature>
<evidence type="ECO:0000313" key="8">
    <source>
        <dbReference type="EMBL" id="PSK33945.1"/>
    </source>
</evidence>
<evidence type="ECO:0000256" key="1">
    <source>
        <dbReference type="ARBA" id="ARBA00004141"/>
    </source>
</evidence>
<keyword evidence="9" id="KW-1185">Reference proteome</keyword>
<evidence type="ECO:0000256" key="2">
    <source>
        <dbReference type="ARBA" id="ARBA00022692"/>
    </source>
</evidence>
<sequence length="380" mass="42534">MRMMTSDTVPRAFPTAFWQGLEKESYSLMAVGLFMIGLRTYARARKLGVRGLQADDYVMFTAVVWYVMTVVGLNGLAQSAGTALAGPGEDTSILSKDVIEARQYGAKITFMAEQGMLNVIWTLKACMLIMYGRLTLGARNHLFVRTLSIYTLIGWIACQLTLFLECRPFTTYWQINPPPNLNCMVYWSFAAVQCTFNISSDVFMLFIPLPMVLGVKVPIRQKLILLILFSMGLFVIAAAILTKVAFWKDIYDINFMYWYIREASVAVYVANIPCIWPLIREIVPGLKSVFGGTTSKTSKPTTGFSKNATFMRSGHHGTVRELDDIEGNPRMDPKGMAEPVILAQEKTRHSDEHNLLSGGIKAETTIEMSVMDDTSDKQSK</sequence>
<feature type="transmembrane region" description="Helical" evidence="6">
    <location>
        <begin position="54"/>
        <end position="77"/>
    </location>
</feature>
<name>A0A2P7YDC4_9PEZI</name>
<evidence type="ECO:0000256" key="5">
    <source>
        <dbReference type="ARBA" id="ARBA00038359"/>
    </source>
</evidence>
<feature type="transmembrane region" description="Helical" evidence="6">
    <location>
        <begin position="223"/>
        <end position="246"/>
    </location>
</feature>
<feature type="transmembrane region" description="Helical" evidence="6">
    <location>
        <begin position="258"/>
        <end position="279"/>
    </location>
</feature>
<dbReference type="Pfam" id="PF20684">
    <property type="entry name" value="Fung_rhodopsin"/>
    <property type="match status" value="1"/>
</dbReference>
<feature type="domain" description="Rhodopsin" evidence="7">
    <location>
        <begin position="39"/>
        <end position="280"/>
    </location>
</feature>
<feature type="transmembrane region" description="Helical" evidence="6">
    <location>
        <begin position="119"/>
        <end position="136"/>
    </location>
</feature>
<keyword evidence="2 6" id="KW-0812">Transmembrane</keyword>
<reference evidence="8 9" key="1">
    <citation type="submission" date="2017-05" db="EMBL/GenBank/DDBJ databases">
        <title>Draft genome sequence of Elsinoe australis.</title>
        <authorList>
            <person name="Cheng Q."/>
        </authorList>
    </citation>
    <scope>NUCLEOTIDE SEQUENCE [LARGE SCALE GENOMIC DNA]</scope>
    <source>
        <strain evidence="8 9">NL1</strain>
    </source>
</reference>
<comment type="similarity">
    <text evidence="5">Belongs to the SAT4 family.</text>
</comment>
<dbReference type="GO" id="GO:0016020">
    <property type="term" value="C:membrane"/>
    <property type="evidence" value="ECO:0007669"/>
    <property type="project" value="UniProtKB-SubCell"/>
</dbReference>
<dbReference type="Proteomes" id="UP000243723">
    <property type="component" value="Unassembled WGS sequence"/>
</dbReference>
<dbReference type="PANTHER" id="PTHR33048:SF149">
    <property type="entry name" value="UBID FAMILY DECARBOXYLASE"/>
    <property type="match status" value="1"/>
</dbReference>
<dbReference type="OrthoDB" id="3903189at2759"/>
<gene>
    <name evidence="8" type="ORF">B9Z65_8271</name>
</gene>
<dbReference type="InterPro" id="IPR052337">
    <property type="entry name" value="SAT4-like"/>
</dbReference>
<feature type="transmembrane region" description="Helical" evidence="6">
    <location>
        <begin position="25"/>
        <end position="42"/>
    </location>
</feature>
<evidence type="ECO:0000313" key="9">
    <source>
        <dbReference type="Proteomes" id="UP000243723"/>
    </source>
</evidence>
<dbReference type="EMBL" id="NHZQ01000447">
    <property type="protein sequence ID" value="PSK33945.1"/>
    <property type="molecule type" value="Genomic_DNA"/>
</dbReference>
<feature type="transmembrane region" description="Helical" evidence="6">
    <location>
        <begin position="143"/>
        <end position="164"/>
    </location>
</feature>
<protein>
    <recommendedName>
        <fullName evidence="7">Rhodopsin domain-containing protein</fullName>
    </recommendedName>
</protein>
<evidence type="ECO:0000256" key="6">
    <source>
        <dbReference type="SAM" id="Phobius"/>
    </source>
</evidence>
<dbReference type="STRING" id="40998.A0A2P7YDC4"/>
<evidence type="ECO:0000259" key="7">
    <source>
        <dbReference type="Pfam" id="PF20684"/>
    </source>
</evidence>
<comment type="subcellular location">
    <subcellularLocation>
        <location evidence="1">Membrane</location>
        <topology evidence="1">Multi-pass membrane protein</topology>
    </subcellularLocation>
</comment>
<organism evidence="8 9">
    <name type="scientific">Elsinoe australis</name>
    <dbReference type="NCBI Taxonomy" id="40998"/>
    <lineage>
        <taxon>Eukaryota</taxon>
        <taxon>Fungi</taxon>
        <taxon>Dikarya</taxon>
        <taxon>Ascomycota</taxon>
        <taxon>Pezizomycotina</taxon>
        <taxon>Dothideomycetes</taxon>
        <taxon>Dothideomycetidae</taxon>
        <taxon>Myriangiales</taxon>
        <taxon>Elsinoaceae</taxon>
        <taxon>Elsinoe</taxon>
    </lineage>
</organism>
<dbReference type="AlphaFoldDB" id="A0A2P7YDC4"/>
<comment type="caution">
    <text evidence="8">The sequence shown here is derived from an EMBL/GenBank/DDBJ whole genome shotgun (WGS) entry which is preliminary data.</text>
</comment>